<keyword evidence="1" id="KW-0812">Transmembrane</keyword>
<gene>
    <name evidence="2" type="ORF">HZB08_02465</name>
</gene>
<protein>
    <submittedName>
        <fullName evidence="2">Uncharacterized protein</fullName>
    </submittedName>
</protein>
<proteinExistence type="predicted"/>
<organism evidence="2 3">
    <name type="scientific">Candidatus Saganbacteria bacterium</name>
    <dbReference type="NCBI Taxonomy" id="2575572"/>
    <lineage>
        <taxon>Bacteria</taxon>
        <taxon>Bacillati</taxon>
        <taxon>Saganbacteria</taxon>
    </lineage>
</organism>
<dbReference type="Proteomes" id="UP000808761">
    <property type="component" value="Unassembled WGS sequence"/>
</dbReference>
<accession>A0A9D6UK57</accession>
<keyword evidence="1" id="KW-1133">Transmembrane helix</keyword>
<keyword evidence="1" id="KW-0472">Membrane</keyword>
<evidence type="ECO:0000313" key="3">
    <source>
        <dbReference type="Proteomes" id="UP000808761"/>
    </source>
</evidence>
<evidence type="ECO:0000313" key="2">
    <source>
        <dbReference type="EMBL" id="MBI5078865.1"/>
    </source>
</evidence>
<comment type="caution">
    <text evidence="2">The sequence shown here is derived from an EMBL/GenBank/DDBJ whole genome shotgun (WGS) entry which is preliminary data.</text>
</comment>
<feature type="transmembrane region" description="Helical" evidence="1">
    <location>
        <begin position="72"/>
        <end position="91"/>
    </location>
</feature>
<reference evidence="2" key="1">
    <citation type="submission" date="2020-07" db="EMBL/GenBank/DDBJ databases">
        <title>Huge and variable diversity of episymbiotic CPR bacteria and DPANN archaea in groundwater ecosystems.</title>
        <authorList>
            <person name="He C.Y."/>
            <person name="Keren R."/>
            <person name="Whittaker M."/>
            <person name="Farag I.F."/>
            <person name="Doudna J."/>
            <person name="Cate J.H.D."/>
            <person name="Banfield J.F."/>
        </authorList>
    </citation>
    <scope>NUCLEOTIDE SEQUENCE</scope>
    <source>
        <strain evidence="2">NC_groundwater_1860_Pr3_B-0.1um_51_7</strain>
    </source>
</reference>
<sequence>MEWLVAIGVVCLLAGALFLSSGGMLHKVGDVLNRPIVFVDSKINSIRIPVGIVLVIIGGWIMSVGFSYPVLWYLHIIGVLALFFGLLYLFLPQWVMVISKVSDQLLFSTDELILGARKSLGVVLLIIAVYSFYAAYLTAK</sequence>
<dbReference type="AlphaFoldDB" id="A0A9D6UK57"/>
<feature type="transmembrane region" description="Helical" evidence="1">
    <location>
        <begin position="120"/>
        <end position="139"/>
    </location>
</feature>
<feature type="transmembrane region" description="Helical" evidence="1">
    <location>
        <begin position="46"/>
        <end position="66"/>
    </location>
</feature>
<dbReference type="EMBL" id="JACRKR010000122">
    <property type="protein sequence ID" value="MBI5078865.1"/>
    <property type="molecule type" value="Genomic_DNA"/>
</dbReference>
<name>A0A9D6UK57_UNCSA</name>
<feature type="transmembrane region" description="Helical" evidence="1">
    <location>
        <begin position="6"/>
        <end position="25"/>
    </location>
</feature>
<evidence type="ECO:0000256" key="1">
    <source>
        <dbReference type="SAM" id="Phobius"/>
    </source>
</evidence>